<sequence>MDREKLFYYLENNFFTDVLLTLIDENENKITFSAHKNILASSCEYFDKMFTSKYFKEYESNNIEIIVPDAFVSKDIIMGFYGQQMNSGNYPKWRKILELYVCSKFFLLPFEPNLLDELKVDPEGFDLLLYVVKEIGLDSKYIKLLISNMPNEYNISLLDNDIQNKIKSLSEYNILTRSVYNINIWNYDNNNLLKQVEISKKPDNKYGRFKNRDKYKKYIKKLNDTYIAIVEKNKIIIWDLIKLQSIHELIINDSEFIINDNDYTLSKYILDVHYNKNLNQISCISFLGTIHTWNFDNGEEISMKKMDKNKLFTAKFSSDGKYIIYLNLFDLCILSLNTGKKILKFMIKNSIDIKVKKLYCSPNDKYIVCVFSNNEVEISQFVPEFGEKINSFYLPKCGYYNATCFSNDDNFFAMAKKDKKDKKKNIYIYNLTKKIKNYPYIEKILTLKGHKHEIKSIAYSSDNKQIITSDSSGMINVWDSKTGDLMSSFVISDKISDKISDAFFIKKN</sequence>
<dbReference type="InterPro" id="IPR036322">
    <property type="entry name" value="WD40_repeat_dom_sf"/>
</dbReference>
<dbReference type="InterPro" id="IPR015943">
    <property type="entry name" value="WD40/YVTN_repeat-like_dom_sf"/>
</dbReference>
<keyword evidence="3" id="KW-0677">Repeat</keyword>
<dbReference type="PROSITE" id="PS50082">
    <property type="entry name" value="WD_REPEATS_2"/>
    <property type="match status" value="1"/>
</dbReference>
<dbReference type="Gene3D" id="2.130.10.10">
    <property type="entry name" value="YVTN repeat-like/Quinoprotein amine dehydrogenase"/>
    <property type="match status" value="2"/>
</dbReference>
<dbReference type="SMART" id="SM00320">
    <property type="entry name" value="WD40"/>
    <property type="match status" value="1"/>
</dbReference>
<name>A0A3S8UYR0_9VIRU</name>
<dbReference type="PROSITE" id="PS50294">
    <property type="entry name" value="WD_REPEATS_REGION"/>
    <property type="match status" value="1"/>
</dbReference>
<evidence type="ECO:0000259" key="4">
    <source>
        <dbReference type="PROSITE" id="PS50097"/>
    </source>
</evidence>
<accession>A0A3S8UYR0</accession>
<dbReference type="Pfam" id="PF00400">
    <property type="entry name" value="WD40"/>
    <property type="match status" value="1"/>
</dbReference>
<keyword evidence="2" id="KW-0853">WD repeat</keyword>
<reference evidence="5" key="1">
    <citation type="submission" date="2018-03" db="EMBL/GenBank/DDBJ databases">
        <title>Draft genome sequences of Megaviruse, new member of the family Mimiviridae isolated from water in Shanghai, China.</title>
        <authorList>
            <person name="Xia Y."/>
        </authorList>
    </citation>
    <scope>NUCLEOTIDE SEQUENCE</scope>
    <source>
        <strain evidence="5">SH</strain>
    </source>
</reference>
<dbReference type="PANTHER" id="PTHR22847:SF637">
    <property type="entry name" value="WD REPEAT DOMAIN 5B"/>
    <property type="match status" value="1"/>
</dbReference>
<dbReference type="SUPFAM" id="SSF50978">
    <property type="entry name" value="WD40 repeat-like"/>
    <property type="match status" value="1"/>
</dbReference>
<dbReference type="InterPro" id="IPR001680">
    <property type="entry name" value="WD40_rpt"/>
</dbReference>
<organism evidence="5">
    <name type="scientific">Megavirus baoshan</name>
    <dbReference type="NCBI Taxonomy" id="2496520"/>
    <lineage>
        <taxon>Viruses</taxon>
        <taxon>Varidnaviria</taxon>
        <taxon>Bamfordvirae</taxon>
        <taxon>Nucleocytoviricota</taxon>
        <taxon>Megaviricetes</taxon>
        <taxon>Imitervirales</taxon>
        <taxon>Mimiviridae</taxon>
        <taxon>Megamimivirinae</taxon>
        <taxon>Megavirus</taxon>
        <taxon>Megavirus baoshanense</taxon>
    </lineage>
</organism>
<evidence type="ECO:0000313" key="5">
    <source>
        <dbReference type="EMBL" id="AZL89853.1"/>
    </source>
</evidence>
<protein>
    <submittedName>
        <fullName evidence="5">BTB/POZ domain-containing protein</fullName>
    </submittedName>
</protein>
<evidence type="ECO:0000256" key="1">
    <source>
        <dbReference type="ARBA" id="ARBA00006497"/>
    </source>
</evidence>
<dbReference type="Pfam" id="PF00651">
    <property type="entry name" value="BTB"/>
    <property type="match status" value="1"/>
</dbReference>
<gene>
    <name evidence="5" type="ORF">Mb1022</name>
</gene>
<dbReference type="PROSITE" id="PS50097">
    <property type="entry name" value="BTB"/>
    <property type="match status" value="1"/>
</dbReference>
<comment type="similarity">
    <text evidence="1">Belongs to the mimivirus BTB/WD family.</text>
</comment>
<evidence type="ECO:0000256" key="3">
    <source>
        <dbReference type="ARBA" id="ARBA00022737"/>
    </source>
</evidence>
<dbReference type="Gene3D" id="3.30.710.10">
    <property type="entry name" value="Potassium Channel Kv1.1, Chain A"/>
    <property type="match status" value="1"/>
</dbReference>
<evidence type="ECO:0000256" key="2">
    <source>
        <dbReference type="ARBA" id="ARBA00022574"/>
    </source>
</evidence>
<dbReference type="PANTHER" id="PTHR22847">
    <property type="entry name" value="WD40 REPEAT PROTEIN"/>
    <property type="match status" value="1"/>
</dbReference>
<dbReference type="CDD" id="cd18186">
    <property type="entry name" value="BTB_POZ_ZBTB_KLHL-like"/>
    <property type="match status" value="1"/>
</dbReference>
<dbReference type="EMBL" id="MH046811">
    <property type="protein sequence ID" value="AZL89853.1"/>
    <property type="molecule type" value="Genomic_DNA"/>
</dbReference>
<dbReference type="InterPro" id="IPR000210">
    <property type="entry name" value="BTB/POZ_dom"/>
</dbReference>
<dbReference type="InterPro" id="IPR011333">
    <property type="entry name" value="SKP1/BTB/POZ_sf"/>
</dbReference>
<proteinExistence type="inferred from homology"/>
<feature type="domain" description="BTB" evidence="4">
    <location>
        <begin position="16"/>
        <end position="109"/>
    </location>
</feature>
<dbReference type="SUPFAM" id="SSF54695">
    <property type="entry name" value="POZ domain"/>
    <property type="match status" value="1"/>
</dbReference>